<dbReference type="PANTHER" id="PTHR30204:SF96">
    <property type="entry name" value="CHROMOSOME-ANCHORING PROTEIN RACA"/>
    <property type="match status" value="1"/>
</dbReference>
<dbReference type="SUPFAM" id="SSF46955">
    <property type="entry name" value="Putative DNA-binding domain"/>
    <property type="match status" value="1"/>
</dbReference>
<evidence type="ECO:0000256" key="2">
    <source>
        <dbReference type="SAM" id="Phobius"/>
    </source>
</evidence>
<dbReference type="PANTHER" id="PTHR30204">
    <property type="entry name" value="REDOX-CYCLING DRUG-SENSING TRANSCRIPTIONAL ACTIVATOR SOXR"/>
    <property type="match status" value="1"/>
</dbReference>
<protein>
    <submittedName>
        <fullName evidence="4">MerR family transcriptional regulator</fullName>
    </submittedName>
</protein>
<dbReference type="CDD" id="cd01106">
    <property type="entry name" value="HTH_TipAL-Mta"/>
    <property type="match status" value="1"/>
</dbReference>
<dbReference type="Gene3D" id="1.10.1660.10">
    <property type="match status" value="1"/>
</dbReference>
<evidence type="ECO:0000313" key="4">
    <source>
        <dbReference type="EMBL" id="MBO8456605.1"/>
    </source>
</evidence>
<reference evidence="4" key="1">
    <citation type="submission" date="2020-10" db="EMBL/GenBank/DDBJ databases">
        <authorList>
            <person name="Gilroy R."/>
        </authorList>
    </citation>
    <scope>NUCLEOTIDE SEQUENCE</scope>
    <source>
        <strain evidence="4">10532</strain>
    </source>
</reference>
<dbReference type="EMBL" id="JADIMM010000001">
    <property type="protein sequence ID" value="MBO8456605.1"/>
    <property type="molecule type" value="Genomic_DNA"/>
</dbReference>
<dbReference type="PRINTS" id="PR00040">
    <property type="entry name" value="HTHMERR"/>
</dbReference>
<sequence length="251" mass="28952">MEQDFTEEYTSGKLAELCGVSVRTVQYYDSRNLLVPGKFSSGGRRLYSRQDLHKLKIILFLRDLDFSINDIRKILSGKNPEKTIYCLISQQESFIKTEISAGQNRLEKLLQVKEGLKDFEKISFDSIGVVAKMIENKKKLKNLHVFMIVVGVLMDIIEIGTAVFWWKTGIWQPFALGMVVVVFLGIYTSRVYFKKTAYICPLCQRVFKPKFREAFFASHTPRTRRLVCPGCHEKSYCVETYSQESGKEPEV</sequence>
<dbReference type="InterPro" id="IPR009061">
    <property type="entry name" value="DNA-bd_dom_put_sf"/>
</dbReference>
<keyword evidence="2" id="KW-1133">Transmembrane helix</keyword>
<dbReference type="PROSITE" id="PS50937">
    <property type="entry name" value="HTH_MERR_2"/>
    <property type="match status" value="1"/>
</dbReference>
<keyword evidence="2" id="KW-0812">Transmembrane</keyword>
<keyword evidence="2" id="KW-0472">Membrane</keyword>
<evidence type="ECO:0000259" key="3">
    <source>
        <dbReference type="PROSITE" id="PS50937"/>
    </source>
</evidence>
<accession>A0A9D9N1D3</accession>
<evidence type="ECO:0000313" key="5">
    <source>
        <dbReference type="Proteomes" id="UP000823638"/>
    </source>
</evidence>
<dbReference type="GO" id="GO:0003700">
    <property type="term" value="F:DNA-binding transcription factor activity"/>
    <property type="evidence" value="ECO:0007669"/>
    <property type="project" value="InterPro"/>
</dbReference>
<organism evidence="4 5">
    <name type="scientific">Candidatus Gallitreponema excrementavium</name>
    <dbReference type="NCBI Taxonomy" id="2840840"/>
    <lineage>
        <taxon>Bacteria</taxon>
        <taxon>Pseudomonadati</taxon>
        <taxon>Spirochaetota</taxon>
        <taxon>Spirochaetia</taxon>
        <taxon>Spirochaetales</taxon>
        <taxon>Candidatus Gallitreponema</taxon>
    </lineage>
</organism>
<comment type="caution">
    <text evidence="4">The sequence shown here is derived from an EMBL/GenBank/DDBJ whole genome shotgun (WGS) entry which is preliminary data.</text>
</comment>
<dbReference type="InterPro" id="IPR047057">
    <property type="entry name" value="MerR_fam"/>
</dbReference>
<proteinExistence type="predicted"/>
<dbReference type="SMART" id="SM00422">
    <property type="entry name" value="HTH_MERR"/>
    <property type="match status" value="1"/>
</dbReference>
<evidence type="ECO:0000256" key="1">
    <source>
        <dbReference type="ARBA" id="ARBA00023125"/>
    </source>
</evidence>
<reference evidence="4" key="2">
    <citation type="journal article" date="2021" name="PeerJ">
        <title>Extensive microbial diversity within the chicken gut microbiome revealed by metagenomics and culture.</title>
        <authorList>
            <person name="Gilroy R."/>
            <person name="Ravi A."/>
            <person name="Getino M."/>
            <person name="Pursley I."/>
            <person name="Horton D.L."/>
            <person name="Alikhan N.F."/>
            <person name="Baker D."/>
            <person name="Gharbi K."/>
            <person name="Hall N."/>
            <person name="Watson M."/>
            <person name="Adriaenssens E.M."/>
            <person name="Foster-Nyarko E."/>
            <person name="Jarju S."/>
            <person name="Secka A."/>
            <person name="Antonio M."/>
            <person name="Oren A."/>
            <person name="Chaudhuri R.R."/>
            <person name="La Ragione R."/>
            <person name="Hildebrand F."/>
            <person name="Pallen M.J."/>
        </authorList>
    </citation>
    <scope>NUCLEOTIDE SEQUENCE</scope>
    <source>
        <strain evidence="4">10532</strain>
    </source>
</reference>
<dbReference type="GO" id="GO:0003677">
    <property type="term" value="F:DNA binding"/>
    <property type="evidence" value="ECO:0007669"/>
    <property type="project" value="UniProtKB-KW"/>
</dbReference>
<keyword evidence="1" id="KW-0238">DNA-binding</keyword>
<dbReference type="Proteomes" id="UP000823638">
    <property type="component" value="Unassembled WGS sequence"/>
</dbReference>
<name>A0A9D9N1D3_9SPIR</name>
<gene>
    <name evidence="4" type="ORF">IAA81_00060</name>
</gene>
<feature type="transmembrane region" description="Helical" evidence="2">
    <location>
        <begin position="170"/>
        <end position="187"/>
    </location>
</feature>
<dbReference type="Pfam" id="PF13411">
    <property type="entry name" value="MerR_1"/>
    <property type="match status" value="1"/>
</dbReference>
<feature type="transmembrane region" description="Helical" evidence="2">
    <location>
        <begin position="143"/>
        <end position="164"/>
    </location>
</feature>
<feature type="domain" description="HTH merR-type" evidence="3">
    <location>
        <begin position="8"/>
        <end position="77"/>
    </location>
</feature>
<dbReference type="InterPro" id="IPR000551">
    <property type="entry name" value="MerR-type_HTH_dom"/>
</dbReference>
<dbReference type="AlphaFoldDB" id="A0A9D9N1D3"/>